<name>A0A8I6X825_HORVV</name>
<reference evidence="1" key="3">
    <citation type="submission" date="2022-01" db="UniProtKB">
        <authorList>
            <consortium name="EnsemblPlants"/>
        </authorList>
    </citation>
    <scope>IDENTIFICATION</scope>
    <source>
        <strain evidence="1">subsp. vulgare</strain>
    </source>
</reference>
<accession>A0A8I6X825</accession>
<evidence type="ECO:0000313" key="2">
    <source>
        <dbReference type="Proteomes" id="UP000011116"/>
    </source>
</evidence>
<reference evidence="2" key="1">
    <citation type="journal article" date="2012" name="Nature">
        <title>A physical, genetic and functional sequence assembly of the barley genome.</title>
        <authorList>
            <consortium name="The International Barley Genome Sequencing Consortium"/>
            <person name="Mayer K.F."/>
            <person name="Waugh R."/>
            <person name="Brown J.W."/>
            <person name="Schulman A."/>
            <person name="Langridge P."/>
            <person name="Platzer M."/>
            <person name="Fincher G.B."/>
            <person name="Muehlbauer G.J."/>
            <person name="Sato K."/>
            <person name="Close T.J."/>
            <person name="Wise R.P."/>
            <person name="Stein N."/>
        </authorList>
    </citation>
    <scope>NUCLEOTIDE SEQUENCE [LARGE SCALE GENOMIC DNA]</scope>
    <source>
        <strain evidence="2">cv. Morex</strain>
    </source>
</reference>
<protein>
    <submittedName>
        <fullName evidence="1">Uncharacterized protein</fullName>
    </submittedName>
</protein>
<proteinExistence type="predicted"/>
<dbReference type="Proteomes" id="UP000011116">
    <property type="component" value="Chromosome 5H"/>
</dbReference>
<organism evidence="1 2">
    <name type="scientific">Hordeum vulgare subsp. vulgare</name>
    <name type="common">Domesticated barley</name>
    <dbReference type="NCBI Taxonomy" id="112509"/>
    <lineage>
        <taxon>Eukaryota</taxon>
        <taxon>Viridiplantae</taxon>
        <taxon>Streptophyta</taxon>
        <taxon>Embryophyta</taxon>
        <taxon>Tracheophyta</taxon>
        <taxon>Spermatophyta</taxon>
        <taxon>Magnoliopsida</taxon>
        <taxon>Liliopsida</taxon>
        <taxon>Poales</taxon>
        <taxon>Poaceae</taxon>
        <taxon>BOP clade</taxon>
        <taxon>Pooideae</taxon>
        <taxon>Triticodae</taxon>
        <taxon>Triticeae</taxon>
        <taxon>Hordeinae</taxon>
        <taxon>Hordeum</taxon>
    </lineage>
</organism>
<dbReference type="EnsemblPlants" id="HORVU.MOREX.r3.5HG0430370.1">
    <property type="protein sequence ID" value="HORVU.MOREX.r3.5HG0430370.1"/>
    <property type="gene ID" value="HORVU.MOREX.r3.5HG0430370"/>
</dbReference>
<sequence>MEAILQRLLGTDWLRGCSSRRFCYQCERPVCSHCCSEHGLHHRRGPPPALVADVHGMTALRAEDTVGCGYCLNGIQRLRARGTNWIAVIPPPNDIRRGNDCAWCGRTTKTGSTHCSMQCRRVHVPSGTGRRMVQRLIGSLPQLGQPIHLPDRLCMFCRQVFGSSSCPDHFAHHGEHRDAAAALGLMAVRHLDGWPLVSAAQLPQGFGEGVQVQNIDGQAYHPIHQRPLHLDGVDRDAAAHPCARLGCWEVTGDGDAEFCSLRCGRQ</sequence>
<dbReference type="AlphaFoldDB" id="A0A8I6X825"/>
<keyword evidence="2" id="KW-1185">Reference proteome</keyword>
<reference evidence="1" key="2">
    <citation type="submission" date="2020-10" db="EMBL/GenBank/DDBJ databases">
        <authorList>
            <person name="Scholz U."/>
            <person name="Mascher M."/>
            <person name="Fiebig A."/>
        </authorList>
    </citation>
    <scope>NUCLEOTIDE SEQUENCE [LARGE SCALE GENOMIC DNA]</scope>
    <source>
        <strain evidence="1">cv. Morex</strain>
    </source>
</reference>
<dbReference type="Gramene" id="HORVU.MOREX.r3.5HG0430370.1">
    <property type="protein sequence ID" value="HORVU.MOREX.r3.5HG0430370.1"/>
    <property type="gene ID" value="HORVU.MOREX.r3.5HG0430370"/>
</dbReference>
<evidence type="ECO:0000313" key="1">
    <source>
        <dbReference type="EnsemblPlants" id="HORVU.MOREX.r3.5HG0430370.1"/>
    </source>
</evidence>